<name>S2LI70_LITA3</name>
<dbReference type="Proteomes" id="UP000014463">
    <property type="component" value="Unassembled WGS sequence"/>
</dbReference>
<evidence type="ECO:0000313" key="3">
    <source>
        <dbReference type="Proteomes" id="UP000014463"/>
    </source>
</evidence>
<accession>S2LI70</accession>
<dbReference type="AlphaFoldDB" id="S2LI70"/>
<feature type="transmembrane region" description="Helical" evidence="1">
    <location>
        <begin position="37"/>
        <end position="59"/>
    </location>
</feature>
<evidence type="ECO:0000313" key="2">
    <source>
        <dbReference type="EMBL" id="EPC04331.1"/>
    </source>
</evidence>
<evidence type="ECO:0000256" key="1">
    <source>
        <dbReference type="SAM" id="Phobius"/>
    </source>
</evidence>
<keyword evidence="3" id="KW-1185">Reference proteome</keyword>
<keyword evidence="1" id="KW-1133">Transmembrane helix</keyword>
<dbReference type="eggNOG" id="ENOG502ZQ2H">
    <property type="taxonomic scope" value="Bacteria"/>
</dbReference>
<sequence length="131" mass="14477">MPEVRIGPSPERLSAMLGLLVVILATLPRYVDQGLDTRLSLIGMAFVVVSIIAVVHWRMLAPAARARLLPLLRRLGLAVIVGMAVMAAWHAFFSPTWVRWQVLLAQGTTTGLLLHVLGMWWNPVSDRSDSE</sequence>
<dbReference type="STRING" id="1121939.L861_03150"/>
<dbReference type="EMBL" id="ASTJ01000011">
    <property type="protein sequence ID" value="EPC04331.1"/>
    <property type="molecule type" value="Genomic_DNA"/>
</dbReference>
<protein>
    <submittedName>
        <fullName evidence="2">Uncharacterized protein</fullName>
    </submittedName>
</protein>
<keyword evidence="1" id="KW-0812">Transmembrane</keyword>
<keyword evidence="1" id="KW-0472">Membrane</keyword>
<organism evidence="2 3">
    <name type="scientific">Litchfieldella anticariensis (strain DSM 16096 / CECT 5854 / CIP 108499 / LMG 22089 / FP35)</name>
    <name type="common">Halomonas anticariensis</name>
    <dbReference type="NCBI Taxonomy" id="1121939"/>
    <lineage>
        <taxon>Bacteria</taxon>
        <taxon>Pseudomonadati</taxon>
        <taxon>Pseudomonadota</taxon>
        <taxon>Gammaproteobacteria</taxon>
        <taxon>Oceanospirillales</taxon>
        <taxon>Halomonadaceae</taxon>
        <taxon>Litchfieldella</taxon>
    </lineage>
</organism>
<dbReference type="PATRIC" id="fig|1121939.11.peg.587"/>
<gene>
    <name evidence="2" type="ORF">L861_03150</name>
</gene>
<comment type="caution">
    <text evidence="2">The sequence shown here is derived from an EMBL/GenBank/DDBJ whole genome shotgun (WGS) entry which is preliminary data.</text>
</comment>
<feature type="transmembrane region" description="Helical" evidence="1">
    <location>
        <begin position="71"/>
        <end position="92"/>
    </location>
</feature>
<reference evidence="2 3" key="1">
    <citation type="journal article" date="2013" name="Genome Announc.">
        <title>Draft genome sequence of the moderately halophilic gammaproteobacterium Halomonas anticariensis FP35.</title>
        <authorList>
            <person name="Tahrioui A."/>
            <person name="Quesada E."/>
            <person name="Llamas I."/>
        </authorList>
    </citation>
    <scope>NUCLEOTIDE SEQUENCE [LARGE SCALE GENOMIC DNA]</scope>
    <source>
        <strain evidence="3">DSM 16096 / CECT 5854 / LMG 22089 / FP35</strain>
    </source>
</reference>
<feature type="transmembrane region" description="Helical" evidence="1">
    <location>
        <begin position="12"/>
        <end position="31"/>
    </location>
</feature>
<proteinExistence type="predicted"/>
<feature type="transmembrane region" description="Helical" evidence="1">
    <location>
        <begin position="98"/>
        <end position="121"/>
    </location>
</feature>